<protein>
    <submittedName>
        <fullName evidence="2">DUF4491 family protein</fullName>
    </submittedName>
</protein>
<evidence type="ECO:0000313" key="3">
    <source>
        <dbReference type="Proteomes" id="UP001205531"/>
    </source>
</evidence>
<organism evidence="2 3">
    <name type="scientific">Segatella copri</name>
    <dbReference type="NCBI Taxonomy" id="165179"/>
    <lineage>
        <taxon>Bacteria</taxon>
        <taxon>Pseudomonadati</taxon>
        <taxon>Bacteroidota</taxon>
        <taxon>Bacteroidia</taxon>
        <taxon>Bacteroidales</taxon>
        <taxon>Prevotellaceae</taxon>
        <taxon>Segatella</taxon>
    </lineage>
</organism>
<comment type="caution">
    <text evidence="2">The sequence shown here is derived from an EMBL/GenBank/DDBJ whole genome shotgun (WGS) entry which is preliminary data.</text>
</comment>
<accession>A0AAW5IMQ0</accession>
<name>A0AAW5IMQ0_9BACT</name>
<dbReference type="AlphaFoldDB" id="A0AAW5IMQ0"/>
<keyword evidence="1" id="KW-0812">Transmembrane</keyword>
<reference evidence="2" key="1">
    <citation type="submission" date="2022-07" db="EMBL/GenBank/DDBJ databases">
        <title>Prevotella copri.</title>
        <authorList>
            <person name="Yang C."/>
        </authorList>
    </citation>
    <scope>NUCLEOTIDE SEQUENCE</scope>
    <source>
        <strain evidence="2">HF2107</strain>
    </source>
</reference>
<evidence type="ECO:0000256" key="1">
    <source>
        <dbReference type="SAM" id="Phobius"/>
    </source>
</evidence>
<dbReference type="RefSeq" id="WP_254951720.1">
    <property type="nucleotide sequence ID" value="NZ_JANDWY010000010.1"/>
</dbReference>
<sequence length="106" mass="11992">MELYYTGVIIAVSTFLIIGLFHPIVIKVEYYTGTRYWWVFLVAGIISVGAAFLVANVLYSALLGVLGASCLWSIGELFEQKERCEKGWFPKNPKLEKKGYYKSNSL</sequence>
<evidence type="ECO:0000313" key="2">
    <source>
        <dbReference type="EMBL" id="MCP9564076.1"/>
    </source>
</evidence>
<keyword evidence="1" id="KW-0472">Membrane</keyword>
<dbReference type="Pfam" id="PF14898">
    <property type="entry name" value="DUF4491"/>
    <property type="match status" value="1"/>
</dbReference>
<feature type="transmembrane region" description="Helical" evidence="1">
    <location>
        <begin position="37"/>
        <end position="55"/>
    </location>
</feature>
<feature type="transmembrane region" description="Helical" evidence="1">
    <location>
        <begin position="6"/>
        <end position="25"/>
    </location>
</feature>
<dbReference type="InterPro" id="IPR027890">
    <property type="entry name" value="DUF4491"/>
</dbReference>
<gene>
    <name evidence="2" type="ORF">NNC64_05760</name>
</gene>
<keyword evidence="1" id="KW-1133">Transmembrane helix</keyword>
<dbReference type="EMBL" id="JANDWZ010000009">
    <property type="protein sequence ID" value="MCP9564076.1"/>
    <property type="molecule type" value="Genomic_DNA"/>
</dbReference>
<dbReference type="Proteomes" id="UP001205531">
    <property type="component" value="Unassembled WGS sequence"/>
</dbReference>
<proteinExistence type="predicted"/>